<evidence type="ECO:0000256" key="4">
    <source>
        <dbReference type="SAM" id="SignalP"/>
    </source>
</evidence>
<dbReference type="Pfam" id="PF00703">
    <property type="entry name" value="Glyco_hydro_2"/>
    <property type="match status" value="1"/>
</dbReference>
<evidence type="ECO:0000313" key="8">
    <source>
        <dbReference type="EMBL" id="VWC47468.1"/>
    </source>
</evidence>
<evidence type="ECO:0000259" key="6">
    <source>
        <dbReference type="Pfam" id="PF02836"/>
    </source>
</evidence>
<dbReference type="InterPro" id="IPR054593">
    <property type="entry name" value="Beta-mannosidase-like_N2"/>
</dbReference>
<evidence type="ECO:0000313" key="9">
    <source>
        <dbReference type="Proteomes" id="UP000494218"/>
    </source>
</evidence>
<dbReference type="InterPro" id="IPR006103">
    <property type="entry name" value="Glyco_hydro_2_cat"/>
</dbReference>
<dbReference type="InterPro" id="IPR013783">
    <property type="entry name" value="Ig-like_fold"/>
</dbReference>
<evidence type="ECO:0000256" key="1">
    <source>
        <dbReference type="ARBA" id="ARBA00007401"/>
    </source>
</evidence>
<protein>
    <submittedName>
        <fullName evidence="8">Beta-galactosidase</fullName>
    </submittedName>
</protein>
<dbReference type="Gene3D" id="2.60.120.260">
    <property type="entry name" value="Galactose-binding domain-like"/>
    <property type="match status" value="1"/>
</dbReference>
<dbReference type="EMBL" id="CABVPW010000059">
    <property type="protein sequence ID" value="VWC47468.1"/>
    <property type="molecule type" value="Genomic_DNA"/>
</dbReference>
<name>A0A6P2SBE1_BURL3</name>
<feature type="chain" id="PRO_5026660768" evidence="4">
    <location>
        <begin position="23"/>
        <end position="743"/>
    </location>
</feature>
<dbReference type="SUPFAM" id="SSF49303">
    <property type="entry name" value="beta-Galactosidase/glucuronidase domain"/>
    <property type="match status" value="1"/>
</dbReference>
<feature type="domain" description="Beta-mannosidase-like galactose-binding" evidence="7">
    <location>
        <begin position="83"/>
        <end position="166"/>
    </location>
</feature>
<dbReference type="Pfam" id="PF02836">
    <property type="entry name" value="Glyco_hydro_2_C"/>
    <property type="match status" value="1"/>
</dbReference>
<organism evidence="8 9">
    <name type="scientific">Burkholderia lata (strain ATCC 17760 / DSM 23089 / LMG 22485 / NCIMB 9086 / R18194 / 383)</name>
    <dbReference type="NCBI Taxonomy" id="482957"/>
    <lineage>
        <taxon>Bacteria</taxon>
        <taxon>Pseudomonadati</taxon>
        <taxon>Pseudomonadota</taxon>
        <taxon>Betaproteobacteria</taxon>
        <taxon>Burkholderiales</taxon>
        <taxon>Burkholderiaceae</taxon>
        <taxon>Burkholderia</taxon>
        <taxon>Burkholderia cepacia complex</taxon>
    </lineage>
</organism>
<dbReference type="GO" id="GO:0004553">
    <property type="term" value="F:hydrolase activity, hydrolyzing O-glycosyl compounds"/>
    <property type="evidence" value="ECO:0007669"/>
    <property type="project" value="InterPro"/>
</dbReference>
<dbReference type="AlphaFoldDB" id="A0A6P2SBE1"/>
<evidence type="ECO:0000259" key="5">
    <source>
        <dbReference type="Pfam" id="PF00703"/>
    </source>
</evidence>
<sequence>MTRVATLAAMTLLLAWQGAVLAASLPVARATDSAMSLSGMWRVLDANDAPVELWRPDLDDRDWRPLHVPANWYAAGLDHQGALWYRTTFPLDVGDGDRMTTLEFDGVDYEADVWLNGVYLGNHEGYFAPFAFDVTGAVRAGDNRLAVLVRSPYEPPGSQWSLHKRLVKGILNDHDTRPGGAWSVRGQDANSGGIWAPVNLRTSRGVAIDTLKIETVPMSGGTSGATIDVEVHARALRDARATLRVEITPANFSGRNYAFEQPVELVAGTNRLTLDKVLDEAAWWWPAEYGFPSLYTVSVALIDAHGTMDSARQRTGVRTFRFDRVHSCWTINGRRMFLRGTNYIGSPWLSEMDAARYARDLDLMRDAHINAIRVHAHVAGQPLYDAADEKGMLVWQDFPLQWGYDDSSGFARKAADQARDMVAMLDHHPAIVAWSGQNEPPWDAEWMKYRYPDWDPRQNRLLSAMVGAALREDPTRHADDASLTGQHFWLGWYWGKWTDVIPTMNEPNITEFGAQALPELATLRRIVSPSNLWPADTSERDPAWEDWAYHDFQRKETFEIAGVERGRDLAAFVANSQRYQARLVQRIAETLRRQRYQPVAAVFQFMFVEGWPSIDWGVVDYLRRPKAGYFALARAYQPVLPSIAWTRDAYAPGDTFDATLWAINDTWTAYPRAILEWKAVTGGKAVATGRTAIDMAADSGRPVTPVRVPQLVAGTYTLEASLVDATGHVLGTNQFDFDVRPAP</sequence>
<dbReference type="RefSeq" id="WP_175035456.1">
    <property type="nucleotide sequence ID" value="NZ_CABVPW010000059.1"/>
</dbReference>
<accession>A0A6P2SBE1</accession>
<feature type="domain" description="Glycoside hydrolase family 2 immunoglobulin-like beta-sandwich" evidence="5">
    <location>
        <begin position="208"/>
        <end position="318"/>
    </location>
</feature>
<dbReference type="Gene3D" id="3.20.20.80">
    <property type="entry name" value="Glycosidases"/>
    <property type="match status" value="1"/>
</dbReference>
<dbReference type="GO" id="GO:0005975">
    <property type="term" value="P:carbohydrate metabolic process"/>
    <property type="evidence" value="ECO:0007669"/>
    <property type="project" value="InterPro"/>
</dbReference>
<feature type="signal peptide" evidence="4">
    <location>
        <begin position="1"/>
        <end position="22"/>
    </location>
</feature>
<dbReference type="Gene3D" id="2.60.40.10">
    <property type="entry name" value="Immunoglobulins"/>
    <property type="match status" value="1"/>
</dbReference>
<dbReference type="PANTHER" id="PTHR42732:SF1">
    <property type="entry name" value="BETA-MANNOSIDASE"/>
    <property type="match status" value="1"/>
</dbReference>
<dbReference type="InterPro" id="IPR008979">
    <property type="entry name" value="Galactose-bd-like_sf"/>
</dbReference>
<dbReference type="InterPro" id="IPR017853">
    <property type="entry name" value="GH"/>
</dbReference>
<dbReference type="Pfam" id="PF22666">
    <property type="entry name" value="Glyco_hydro_2_N2"/>
    <property type="match status" value="1"/>
</dbReference>
<keyword evidence="3" id="KW-0326">Glycosidase</keyword>
<keyword evidence="2" id="KW-0378">Hydrolase</keyword>
<dbReference type="SUPFAM" id="SSF51445">
    <property type="entry name" value="(Trans)glycosidases"/>
    <property type="match status" value="1"/>
</dbReference>
<proteinExistence type="inferred from homology"/>
<dbReference type="InterPro" id="IPR051913">
    <property type="entry name" value="GH2_Domain-Containing"/>
</dbReference>
<evidence type="ECO:0000256" key="3">
    <source>
        <dbReference type="ARBA" id="ARBA00023295"/>
    </source>
</evidence>
<comment type="similarity">
    <text evidence="1">Belongs to the glycosyl hydrolase 2 family.</text>
</comment>
<dbReference type="PANTHER" id="PTHR42732">
    <property type="entry name" value="BETA-GALACTOSIDASE"/>
    <property type="match status" value="1"/>
</dbReference>
<dbReference type="Proteomes" id="UP000494218">
    <property type="component" value="Unassembled WGS sequence"/>
</dbReference>
<evidence type="ECO:0000256" key="2">
    <source>
        <dbReference type="ARBA" id="ARBA00022801"/>
    </source>
</evidence>
<feature type="domain" description="Glycoside hydrolase family 2 catalytic" evidence="6">
    <location>
        <begin position="330"/>
        <end position="447"/>
    </location>
</feature>
<dbReference type="SUPFAM" id="SSF49785">
    <property type="entry name" value="Galactose-binding domain-like"/>
    <property type="match status" value="1"/>
</dbReference>
<dbReference type="InterPro" id="IPR006102">
    <property type="entry name" value="Ig-like_GH2"/>
</dbReference>
<reference evidence="8 9" key="1">
    <citation type="submission" date="2019-09" db="EMBL/GenBank/DDBJ databases">
        <authorList>
            <person name="Depoorter E."/>
        </authorList>
    </citation>
    <scope>NUCLEOTIDE SEQUENCE [LARGE SCALE GENOMIC DNA]</scope>
    <source>
        <strain evidence="8">LMG 23254</strain>
    </source>
</reference>
<keyword evidence="4" id="KW-0732">Signal</keyword>
<gene>
    <name evidence="8" type="ORF">BLA23254_07480</name>
</gene>
<dbReference type="InterPro" id="IPR036156">
    <property type="entry name" value="Beta-gal/glucu_dom_sf"/>
</dbReference>
<evidence type="ECO:0000259" key="7">
    <source>
        <dbReference type="Pfam" id="PF22666"/>
    </source>
</evidence>